<feature type="compositionally biased region" description="Polar residues" evidence="1">
    <location>
        <begin position="125"/>
        <end position="142"/>
    </location>
</feature>
<comment type="caution">
    <text evidence="2">The sequence shown here is derived from an EMBL/GenBank/DDBJ whole genome shotgun (WGS) entry which is preliminary data.</text>
</comment>
<evidence type="ECO:0000313" key="2">
    <source>
        <dbReference type="EMBL" id="TXD96615.1"/>
    </source>
</evidence>
<gene>
    <name evidence="2" type="ORF">ES754_09600</name>
</gene>
<dbReference type="AlphaFoldDB" id="A0A5C6ZZY3"/>
<dbReference type="Gene3D" id="2.40.50.100">
    <property type="match status" value="1"/>
</dbReference>
<dbReference type="GO" id="GO:0015562">
    <property type="term" value="F:efflux transmembrane transporter activity"/>
    <property type="evidence" value="ECO:0007669"/>
    <property type="project" value="TreeGrafter"/>
</dbReference>
<sequence>MSGLVTACQPPASSANNEVNGAKKTPIIIDADSVTMTPEYILDVKPSRYQPSLGLQGKIEPIQQAQMTAAQDLQIQKVLVTKGQWVEKDTPLLIVQRQKLDDSIVADTASSNPTTETDSAALVSSKPSADTQTDNSNDQESTLQEVVNSKNTTQPITIRASFSGRVDNVYVESGQHVGARERLLHLSDDTDLRFVATLPIQAESQLSVGQNVNFTAPGMTDKFTGQVSKLTINRQIEQLLVYVHVVKNEASRGTLKPNVIVTGRVDYGQIEVGTIVPKHGIHDVDLTEIQKPPYRPLSPLTANVWIIKQDQRLTRQPVEVIEYDPSTGQYLIAGVSNDSLICLVNLPPESAGKKVVIS</sequence>
<feature type="region of interest" description="Disordered" evidence="1">
    <location>
        <begin position="106"/>
        <end position="142"/>
    </location>
</feature>
<evidence type="ECO:0000313" key="3">
    <source>
        <dbReference type="Proteomes" id="UP000321903"/>
    </source>
</evidence>
<reference evidence="2 3" key="1">
    <citation type="submission" date="2019-08" db="EMBL/GenBank/DDBJ databases">
        <title>Genome sequence of Psychrobacter frigidicola ACAM304 (type strain).</title>
        <authorList>
            <person name="Bowman J.P."/>
        </authorList>
    </citation>
    <scope>NUCLEOTIDE SEQUENCE [LARGE SCALE GENOMIC DNA]</scope>
    <source>
        <strain evidence="2 3">ACAM 304</strain>
    </source>
</reference>
<dbReference type="SUPFAM" id="SSF111369">
    <property type="entry name" value="HlyD-like secretion proteins"/>
    <property type="match status" value="1"/>
</dbReference>
<dbReference type="EMBL" id="VORZ01000003">
    <property type="protein sequence ID" value="TXD96615.1"/>
    <property type="molecule type" value="Genomic_DNA"/>
</dbReference>
<dbReference type="Proteomes" id="UP000321903">
    <property type="component" value="Unassembled WGS sequence"/>
</dbReference>
<dbReference type="PANTHER" id="PTHR30469:SF36">
    <property type="entry name" value="BLL3903 PROTEIN"/>
    <property type="match status" value="1"/>
</dbReference>
<accession>A0A5C6ZZY3</accession>
<protein>
    <submittedName>
        <fullName evidence="2">HlyD family efflux transporter periplasmic adaptor subunit</fullName>
    </submittedName>
</protein>
<feature type="compositionally biased region" description="Polar residues" evidence="1">
    <location>
        <begin position="108"/>
        <end position="118"/>
    </location>
</feature>
<dbReference type="GO" id="GO:1990281">
    <property type="term" value="C:efflux pump complex"/>
    <property type="evidence" value="ECO:0007669"/>
    <property type="project" value="TreeGrafter"/>
</dbReference>
<name>A0A5C6ZZY3_9GAMM</name>
<keyword evidence="3" id="KW-1185">Reference proteome</keyword>
<evidence type="ECO:0000256" key="1">
    <source>
        <dbReference type="SAM" id="MobiDB-lite"/>
    </source>
</evidence>
<organism evidence="2 3">
    <name type="scientific">Psychrobacter frigidicola</name>
    <dbReference type="NCBI Taxonomy" id="45611"/>
    <lineage>
        <taxon>Bacteria</taxon>
        <taxon>Pseudomonadati</taxon>
        <taxon>Pseudomonadota</taxon>
        <taxon>Gammaproteobacteria</taxon>
        <taxon>Moraxellales</taxon>
        <taxon>Moraxellaceae</taxon>
        <taxon>Psychrobacter</taxon>
    </lineage>
</organism>
<dbReference type="PANTHER" id="PTHR30469">
    <property type="entry name" value="MULTIDRUG RESISTANCE PROTEIN MDTA"/>
    <property type="match status" value="1"/>
</dbReference>
<proteinExistence type="predicted"/>
<dbReference type="OrthoDB" id="6646414at2"/>